<keyword evidence="5" id="KW-1185">Reference proteome</keyword>
<dbReference type="EMBL" id="FO082262">
    <property type="protein sequence ID" value="CCO20395.1"/>
    <property type="molecule type" value="Genomic_DNA"/>
</dbReference>
<dbReference type="RefSeq" id="XP_007508291.1">
    <property type="nucleotide sequence ID" value="XM_007508229.1"/>
</dbReference>
<evidence type="ECO:0008006" key="6">
    <source>
        <dbReference type="Google" id="ProtNLM"/>
    </source>
</evidence>
<keyword evidence="3" id="KW-0732">Signal</keyword>
<dbReference type="KEGG" id="bpg:Bathy17g02180"/>
<feature type="signal peptide" evidence="3">
    <location>
        <begin position="1"/>
        <end position="40"/>
    </location>
</feature>
<organism evidence="4 5">
    <name type="scientific">Bathycoccus prasinos</name>
    <dbReference type="NCBI Taxonomy" id="41875"/>
    <lineage>
        <taxon>Eukaryota</taxon>
        <taxon>Viridiplantae</taxon>
        <taxon>Chlorophyta</taxon>
        <taxon>Mamiellophyceae</taxon>
        <taxon>Mamiellales</taxon>
        <taxon>Bathycoccaceae</taxon>
        <taxon>Bathycoccus</taxon>
    </lineage>
</organism>
<dbReference type="AlphaFoldDB" id="K8F6G4"/>
<name>K8F6G4_9CHLO</name>
<evidence type="ECO:0000256" key="1">
    <source>
        <dbReference type="SAM" id="MobiDB-lite"/>
    </source>
</evidence>
<evidence type="ECO:0000256" key="2">
    <source>
        <dbReference type="SAM" id="Phobius"/>
    </source>
</evidence>
<proteinExistence type="predicted"/>
<dbReference type="GeneID" id="19010974"/>
<sequence length="259" mass="28875">MTRRKSVSFFSAKGPLMLLLHYVFLFVLFLLLSPPILAAAQTTTKKSSCPLIGENADITKGNDDEITSFTKPLRSSCGSDILSSDGACTICASAIDTLILSRIPLTSEELRTFDMKACGAFFIESGASVTTLLGMRKCEREESAAYRTLLNEEKGRKQGEGGGGEEEEEKRRKEDKAGRDPSVLYCFLFFCSFPLLDIGISEKLIPFYFAFVFIISLGVLSVMLCKLFLVRQRQRRRRKEKEITREDDVGSQSPSRLTS</sequence>
<reference evidence="4 5" key="1">
    <citation type="submission" date="2011-10" db="EMBL/GenBank/DDBJ databases">
        <authorList>
            <person name="Genoscope - CEA"/>
        </authorList>
    </citation>
    <scope>NUCLEOTIDE SEQUENCE [LARGE SCALE GENOMIC DNA]</scope>
    <source>
        <strain evidence="4 5">RCC 1105</strain>
    </source>
</reference>
<accession>K8F6G4</accession>
<protein>
    <recommendedName>
        <fullName evidence="6">Transmembrane protein</fullName>
    </recommendedName>
</protein>
<evidence type="ECO:0000256" key="3">
    <source>
        <dbReference type="SAM" id="SignalP"/>
    </source>
</evidence>
<feature type="transmembrane region" description="Helical" evidence="2">
    <location>
        <begin position="207"/>
        <end position="229"/>
    </location>
</feature>
<gene>
    <name evidence="4" type="ordered locus">Bathy17g02180</name>
</gene>
<feature type="chain" id="PRO_5003919954" description="Transmembrane protein" evidence="3">
    <location>
        <begin position="41"/>
        <end position="259"/>
    </location>
</feature>
<evidence type="ECO:0000313" key="5">
    <source>
        <dbReference type="Proteomes" id="UP000198341"/>
    </source>
</evidence>
<feature type="compositionally biased region" description="Polar residues" evidence="1">
    <location>
        <begin position="250"/>
        <end position="259"/>
    </location>
</feature>
<feature type="region of interest" description="Disordered" evidence="1">
    <location>
        <begin position="239"/>
        <end position="259"/>
    </location>
</feature>
<keyword evidence="2" id="KW-1133">Transmembrane helix</keyword>
<keyword evidence="2" id="KW-0812">Transmembrane</keyword>
<evidence type="ECO:0000313" key="4">
    <source>
        <dbReference type="EMBL" id="CCO20395.1"/>
    </source>
</evidence>
<keyword evidence="2" id="KW-0472">Membrane</keyword>
<feature type="region of interest" description="Disordered" evidence="1">
    <location>
        <begin position="155"/>
        <end position="175"/>
    </location>
</feature>
<dbReference type="Proteomes" id="UP000198341">
    <property type="component" value="Chromosome 17"/>
</dbReference>